<sequence length="47" mass="5185">MFPLSDTVQNNPFISLSKLLTLNYGVIINLSSLTVKSVEGAKFCKPR</sequence>
<protein>
    <submittedName>
        <fullName evidence="1">Uncharacterized protein</fullName>
    </submittedName>
</protein>
<proteinExistence type="predicted"/>
<evidence type="ECO:0000313" key="2">
    <source>
        <dbReference type="Proteomes" id="UP000838749"/>
    </source>
</evidence>
<gene>
    <name evidence="1" type="ORF">PAECIP111894_00061</name>
</gene>
<name>A0ABM9B611_9BACL</name>
<comment type="caution">
    <text evidence="1">The sequence shown here is derived from an EMBL/GenBank/DDBJ whole genome shotgun (WGS) entry which is preliminary data.</text>
</comment>
<evidence type="ECO:0000313" key="1">
    <source>
        <dbReference type="EMBL" id="CAH1053916.1"/>
    </source>
</evidence>
<accession>A0ABM9B611</accession>
<reference evidence="1" key="1">
    <citation type="submission" date="2021-12" db="EMBL/GenBank/DDBJ databases">
        <authorList>
            <person name="Criscuolo A."/>
        </authorList>
    </citation>
    <scope>NUCLEOTIDE SEQUENCE</scope>
    <source>
        <strain evidence="1">CIP111894</strain>
    </source>
</reference>
<organism evidence="1 2">
    <name type="scientific">Paenibacillus pseudetheri</name>
    <dbReference type="NCBI Taxonomy" id="2897682"/>
    <lineage>
        <taxon>Bacteria</taxon>
        <taxon>Bacillati</taxon>
        <taxon>Bacillota</taxon>
        <taxon>Bacilli</taxon>
        <taxon>Bacillales</taxon>
        <taxon>Paenibacillaceae</taxon>
        <taxon>Paenibacillus</taxon>
    </lineage>
</organism>
<dbReference type="Proteomes" id="UP000838749">
    <property type="component" value="Unassembled WGS sequence"/>
</dbReference>
<keyword evidence="2" id="KW-1185">Reference proteome</keyword>
<dbReference type="EMBL" id="CAKMAB010000001">
    <property type="protein sequence ID" value="CAH1053916.1"/>
    <property type="molecule type" value="Genomic_DNA"/>
</dbReference>